<sequence length="200" mass="21622">MLRQIGSTVGSWTHKKIVDPLLQILRRGAEPKQLAFSGALGATLGLFPICGVAVFLCGVAIAVLGSLCHAPTVLLVNFIVTPIELSLVIPFLRLGEYVSGGPHFALTSDALKRVFTGKASWEVLLSIYHALLGWLVAVPFILAGVYILFLPCFTILVRKFSSLQPNKTTSVPSSPKRAVPLSPRKVVQPLTEVRVKVRDV</sequence>
<feature type="transmembrane region" description="Helical" evidence="1">
    <location>
        <begin position="74"/>
        <end position="92"/>
    </location>
</feature>
<keyword evidence="1" id="KW-0812">Transmembrane</keyword>
<feature type="transmembrane region" description="Helical" evidence="1">
    <location>
        <begin position="46"/>
        <end position="67"/>
    </location>
</feature>
<dbReference type="KEGG" id="sly:101255263"/>
<dbReference type="EnsemblPlants" id="Solyc11g045030.2.1">
    <property type="protein sequence ID" value="Solyc11g045030.2.1"/>
    <property type="gene ID" value="Solyc11g045030.2"/>
</dbReference>
<organism evidence="2">
    <name type="scientific">Solanum lycopersicum</name>
    <name type="common">Tomato</name>
    <name type="synonym">Lycopersicon esculentum</name>
    <dbReference type="NCBI Taxonomy" id="4081"/>
    <lineage>
        <taxon>Eukaryota</taxon>
        <taxon>Viridiplantae</taxon>
        <taxon>Streptophyta</taxon>
        <taxon>Embryophyta</taxon>
        <taxon>Tracheophyta</taxon>
        <taxon>Spermatophyta</taxon>
        <taxon>Magnoliopsida</taxon>
        <taxon>eudicotyledons</taxon>
        <taxon>Gunneridae</taxon>
        <taxon>Pentapetalae</taxon>
        <taxon>asterids</taxon>
        <taxon>lamiids</taxon>
        <taxon>Solanales</taxon>
        <taxon>Solanaceae</taxon>
        <taxon>Solanoideae</taxon>
        <taxon>Solaneae</taxon>
        <taxon>Solanum</taxon>
        <taxon>Solanum subgen. Lycopersicon</taxon>
    </lineage>
</organism>
<protein>
    <recommendedName>
        <fullName evidence="4">DUF2062 domain-containing protein</fullName>
    </recommendedName>
</protein>
<feature type="transmembrane region" description="Helical" evidence="1">
    <location>
        <begin position="131"/>
        <end position="157"/>
    </location>
</feature>
<dbReference type="PANTHER" id="PTHR35102">
    <property type="entry name" value="E3 UBIQUITIN-PROTEIN LIGASE"/>
    <property type="match status" value="1"/>
</dbReference>
<dbReference type="RefSeq" id="NP_001311354.1">
    <property type="nucleotide sequence ID" value="NM_001324425.1"/>
</dbReference>
<proteinExistence type="predicted"/>
<keyword evidence="1" id="KW-0472">Membrane</keyword>
<dbReference type="InParanoid" id="A0A3Q7IWM7"/>
<dbReference type="OMA" id="GHASHEV"/>
<reference evidence="2" key="1">
    <citation type="journal article" date="2012" name="Nature">
        <title>The tomato genome sequence provides insights into fleshy fruit evolution.</title>
        <authorList>
            <consortium name="Tomato Genome Consortium"/>
        </authorList>
    </citation>
    <scope>NUCLEOTIDE SEQUENCE [LARGE SCALE GENOMIC DNA]</scope>
    <source>
        <strain evidence="2">cv. Heinz 1706</strain>
    </source>
</reference>
<dbReference type="AlphaFoldDB" id="A0A3Q7IWM7"/>
<dbReference type="PaxDb" id="4081-Solyc11g045030.1.1"/>
<evidence type="ECO:0000313" key="2">
    <source>
        <dbReference type="EnsemblPlants" id="Solyc11g045030.2.1"/>
    </source>
</evidence>
<gene>
    <name evidence="2" type="primary">LOC101255263</name>
</gene>
<dbReference type="PANTHER" id="PTHR35102:SF4">
    <property type="entry name" value="DUF2062 DOMAIN-CONTAINING PROTEIN"/>
    <property type="match status" value="1"/>
</dbReference>
<accession>A0A3Q7IWM7</accession>
<keyword evidence="1" id="KW-1133">Transmembrane helix</keyword>
<reference evidence="2" key="2">
    <citation type="submission" date="2019-01" db="UniProtKB">
        <authorList>
            <consortium name="EnsemblPlants"/>
        </authorList>
    </citation>
    <scope>IDENTIFICATION</scope>
    <source>
        <strain evidence="2">cv. Heinz 1706</strain>
    </source>
</reference>
<dbReference type="FunCoup" id="A0A3Q7IWM7">
    <property type="interactions" value="1279"/>
</dbReference>
<dbReference type="OrthoDB" id="1914153at2759"/>
<dbReference type="Gramene" id="Solyc11g045030.2.1">
    <property type="protein sequence ID" value="Solyc11g045030.2.1"/>
    <property type="gene ID" value="Solyc11g045030.2"/>
</dbReference>
<dbReference type="GeneID" id="101255263"/>
<dbReference type="Proteomes" id="UP000004994">
    <property type="component" value="Chromosome 11"/>
</dbReference>
<name>A0A3Q7IWM7_SOLLC</name>
<evidence type="ECO:0000256" key="1">
    <source>
        <dbReference type="SAM" id="Phobius"/>
    </source>
</evidence>
<keyword evidence="3" id="KW-1185">Reference proteome</keyword>
<evidence type="ECO:0000313" key="3">
    <source>
        <dbReference type="Proteomes" id="UP000004994"/>
    </source>
</evidence>
<evidence type="ECO:0008006" key="4">
    <source>
        <dbReference type="Google" id="ProtNLM"/>
    </source>
</evidence>